<dbReference type="PANTHER" id="PTHR14359:SF6">
    <property type="entry name" value="PHOSPHOPANTOTHENOYLCYSTEINE DECARBOXYLASE"/>
    <property type="match status" value="1"/>
</dbReference>
<keyword evidence="8" id="KW-1185">Reference proteome</keyword>
<name>A0A3D8IEU2_9HELI</name>
<dbReference type="InterPro" id="IPR003382">
    <property type="entry name" value="Flavoprotein"/>
</dbReference>
<evidence type="ECO:0000313" key="7">
    <source>
        <dbReference type="EMBL" id="RDU63689.1"/>
    </source>
</evidence>
<feature type="domain" description="Flavoprotein" evidence="5">
    <location>
        <begin position="23"/>
        <end position="164"/>
    </location>
</feature>
<comment type="caution">
    <text evidence="3">Lacks conserved residue(s) required for the propagation of feature annotation.</text>
</comment>
<evidence type="ECO:0000256" key="2">
    <source>
        <dbReference type="ARBA" id="ARBA00023239"/>
    </source>
</evidence>
<dbReference type="InterPro" id="IPR005252">
    <property type="entry name" value="CoaBC"/>
</dbReference>
<keyword evidence="3" id="KW-0479">Metal-binding</keyword>
<dbReference type="Pfam" id="PF02441">
    <property type="entry name" value="Flavoprotein"/>
    <property type="match status" value="1"/>
</dbReference>
<feature type="binding site" evidence="3">
    <location>
        <position position="310"/>
    </location>
    <ligand>
        <name>CTP</name>
        <dbReference type="ChEBI" id="CHEBI:37563"/>
    </ligand>
</feature>
<accession>A0A3D8IEU2</accession>
<dbReference type="Proteomes" id="UP000256650">
    <property type="component" value="Unassembled WGS sequence"/>
</dbReference>
<evidence type="ECO:0000313" key="8">
    <source>
        <dbReference type="Proteomes" id="UP000256650"/>
    </source>
</evidence>
<comment type="cofactor">
    <cofactor evidence="3">
        <name>Mg(2+)</name>
        <dbReference type="ChEBI" id="CHEBI:18420"/>
    </cofactor>
</comment>
<comment type="catalytic activity">
    <reaction evidence="3 4">
        <text>N-[(R)-4-phosphopantothenoyl]-L-cysteine + H(+) = (R)-4'-phosphopantetheine + CO2</text>
        <dbReference type="Rhea" id="RHEA:16793"/>
        <dbReference type="ChEBI" id="CHEBI:15378"/>
        <dbReference type="ChEBI" id="CHEBI:16526"/>
        <dbReference type="ChEBI" id="CHEBI:59458"/>
        <dbReference type="ChEBI" id="CHEBI:61723"/>
        <dbReference type="EC" id="4.1.1.36"/>
    </reaction>
</comment>
<dbReference type="EC" id="6.3.2.5" evidence="3"/>
<feature type="binding site" evidence="3">
    <location>
        <position position="343"/>
    </location>
    <ligand>
        <name>CTP</name>
        <dbReference type="ChEBI" id="CHEBI:37563"/>
    </ligand>
</feature>
<proteinExistence type="inferred from homology"/>
<keyword evidence="1 3" id="KW-0210">Decarboxylase</keyword>
<comment type="similarity">
    <text evidence="3 4">In the N-terminal section; belongs to the HFCD (homo-oligomeric flavin containing Cys decarboxylase) superfamily.</text>
</comment>
<sequence>MKSLSQEPQAEFIESLPKLLENKRIILGVSGSVAIYKSLEVIRILQKLGANVRVVMSESAQEFINPLLFEAISHYQVLTQKMQSWGQNPCNHIELATWGDMFLIAPSSANTLNKITNGIADNVLLESFLAFDKMKLLAPAANTKMLENPAILESLKILQAREVQIVLPQCKELACGIVGNGALASPLEIVFHLLRSLLKDSFWQGRNVCVSGGGSKEAIDDVRYLSNFSSGKMGASLALAAYFLGANVCFVSSKMPYPLPLGIKIQKAESSEDFFNAILSWQNDSFSTQYPFLFMSAAISDYLPQKAQGKLKKQEIGEIWNLKLQENKDILATLPKMQKTIGFKLESQIEKEVSLQNARNALRKKQIDAICLNNITSSNNPLDSQKNQVFWIQDSLLVDLGFCDKLSLAFKILQQAKNL</sequence>
<dbReference type="GO" id="GO:0046872">
    <property type="term" value="F:metal ion binding"/>
    <property type="evidence" value="ECO:0007669"/>
    <property type="project" value="UniProtKB-KW"/>
</dbReference>
<feature type="region of interest" description="Phosphopantothenoylcysteine decarboxylase" evidence="3">
    <location>
        <begin position="1"/>
        <end position="207"/>
    </location>
</feature>
<dbReference type="GeneID" id="82535128"/>
<comment type="similarity">
    <text evidence="3 4">In the C-terminal section; belongs to the PPC synthetase family.</text>
</comment>
<feature type="region of interest" description="Phosphopantothenate--cysteine ligase" evidence="3">
    <location>
        <begin position="208"/>
        <end position="419"/>
    </location>
</feature>
<dbReference type="UniPathway" id="UPA00241">
    <property type="reaction ID" value="UER00353"/>
</dbReference>
<protein>
    <recommendedName>
        <fullName evidence="3">Coenzyme A biosynthesis bifunctional protein CoaBC</fullName>
    </recommendedName>
    <alternativeName>
        <fullName evidence="3">DNA/pantothenate metabolism flavoprotein</fullName>
    </alternativeName>
    <alternativeName>
        <fullName evidence="3">Phosphopantothenoylcysteine synthetase/decarboxylase</fullName>
        <shortName evidence="3">PPCS-PPCDC</shortName>
    </alternativeName>
    <domain>
        <recommendedName>
            <fullName evidence="3">Phosphopantothenoylcysteine decarboxylase</fullName>
            <shortName evidence="3">PPC decarboxylase</shortName>
            <shortName evidence="3">PPC-DC</shortName>
            <ecNumber evidence="3">4.1.1.36</ecNumber>
        </recommendedName>
        <alternativeName>
            <fullName evidence="3">CoaC</fullName>
        </alternativeName>
    </domain>
    <domain>
        <recommendedName>
            <fullName evidence="3">Phosphopantothenate--cysteine ligase</fullName>
            <ecNumber evidence="3">6.3.2.5</ecNumber>
        </recommendedName>
        <alternativeName>
            <fullName evidence="3">CoaB</fullName>
        </alternativeName>
        <alternativeName>
            <fullName evidence="3">Phosphopantothenoylcysteine synthetase</fullName>
            <shortName evidence="3">PPC synthetase</shortName>
            <shortName evidence="3">PPC-S</shortName>
        </alternativeName>
    </domain>
</protein>
<keyword evidence="2 3" id="KW-0456">Lyase</keyword>
<dbReference type="GO" id="GO:0015941">
    <property type="term" value="P:pantothenate catabolic process"/>
    <property type="evidence" value="ECO:0007669"/>
    <property type="project" value="InterPro"/>
</dbReference>
<dbReference type="GO" id="GO:0004633">
    <property type="term" value="F:phosphopantothenoylcysteine decarboxylase activity"/>
    <property type="evidence" value="ECO:0007669"/>
    <property type="project" value="UniProtKB-UniRule"/>
</dbReference>
<dbReference type="HAMAP" id="MF_02225">
    <property type="entry name" value="CoaBC"/>
    <property type="match status" value="1"/>
</dbReference>
<evidence type="ECO:0000259" key="6">
    <source>
        <dbReference type="Pfam" id="PF04127"/>
    </source>
</evidence>
<keyword evidence="3 4" id="KW-0436">Ligase</keyword>
<dbReference type="GO" id="GO:0071513">
    <property type="term" value="C:phosphopantothenoylcysteine decarboxylase complex"/>
    <property type="evidence" value="ECO:0007669"/>
    <property type="project" value="TreeGrafter"/>
</dbReference>
<evidence type="ECO:0000256" key="1">
    <source>
        <dbReference type="ARBA" id="ARBA00022793"/>
    </source>
</evidence>
<dbReference type="GO" id="GO:0004632">
    <property type="term" value="F:phosphopantothenate--cysteine ligase activity"/>
    <property type="evidence" value="ECO:0007669"/>
    <property type="project" value="UniProtKB-UniRule"/>
</dbReference>
<dbReference type="Gene3D" id="3.40.50.1950">
    <property type="entry name" value="Flavin prenyltransferase-like"/>
    <property type="match status" value="1"/>
</dbReference>
<feature type="domain" description="DNA/pantothenate metabolism flavoprotein C-terminal" evidence="6">
    <location>
        <begin position="203"/>
        <end position="417"/>
    </location>
</feature>
<feature type="binding site" evidence="3">
    <location>
        <position position="365"/>
    </location>
    <ligand>
        <name>CTP</name>
        <dbReference type="ChEBI" id="CHEBI:37563"/>
    </ligand>
</feature>
<comment type="pathway">
    <text evidence="3 4">Cofactor biosynthesis; coenzyme A biosynthesis; CoA from (R)-pantothenate: step 3/5.</text>
</comment>
<dbReference type="InterPro" id="IPR036551">
    <property type="entry name" value="Flavin_trans-like"/>
</dbReference>
<dbReference type="NCBIfam" id="TIGR00521">
    <property type="entry name" value="coaBC_dfp"/>
    <property type="match status" value="1"/>
</dbReference>
<comment type="pathway">
    <text evidence="3 4">Cofactor biosynthesis; coenzyme A biosynthesis; CoA from (R)-pantothenate: step 2/5.</text>
</comment>
<evidence type="ECO:0000259" key="5">
    <source>
        <dbReference type="Pfam" id="PF02441"/>
    </source>
</evidence>
<dbReference type="EC" id="4.1.1.36" evidence="3"/>
<dbReference type="PANTHER" id="PTHR14359">
    <property type="entry name" value="HOMO-OLIGOMERIC FLAVIN CONTAINING CYS DECARBOXYLASE FAMILY"/>
    <property type="match status" value="1"/>
</dbReference>
<dbReference type="EMBL" id="NXLS01000002">
    <property type="protein sequence ID" value="RDU63689.1"/>
    <property type="molecule type" value="Genomic_DNA"/>
</dbReference>
<evidence type="ECO:0000256" key="4">
    <source>
        <dbReference type="RuleBase" id="RU364078"/>
    </source>
</evidence>
<comment type="caution">
    <text evidence="7">The sequence shown here is derived from an EMBL/GenBank/DDBJ whole genome shotgun (WGS) entry which is preliminary data.</text>
</comment>
<dbReference type="OrthoDB" id="9802554at2"/>
<evidence type="ECO:0000256" key="3">
    <source>
        <dbReference type="HAMAP-Rule" id="MF_02225"/>
    </source>
</evidence>
<comment type="function">
    <text evidence="3">Catalyzes two sequential steps in the biosynthesis of coenzyme A. In the first step cysteine is conjugated to 4'-phosphopantothenate to form 4-phosphopantothenoylcysteine. In the second step the latter compound is decarboxylated to form 4'-phosphopantotheine.</text>
</comment>
<dbReference type="Pfam" id="PF04127">
    <property type="entry name" value="DFP"/>
    <property type="match status" value="1"/>
</dbReference>
<keyword evidence="3" id="KW-0511">Multifunctional enzyme</keyword>
<dbReference type="InterPro" id="IPR035929">
    <property type="entry name" value="CoaB-like_sf"/>
</dbReference>
<keyword evidence="3 4" id="KW-0288">FMN</keyword>
<dbReference type="GO" id="GO:0015937">
    <property type="term" value="P:coenzyme A biosynthetic process"/>
    <property type="evidence" value="ECO:0007669"/>
    <property type="project" value="UniProtKB-UniRule"/>
</dbReference>
<dbReference type="SUPFAM" id="SSF102645">
    <property type="entry name" value="CoaB-like"/>
    <property type="match status" value="1"/>
</dbReference>
<reference evidence="7 8" key="1">
    <citation type="submission" date="2018-04" db="EMBL/GenBank/DDBJ databases">
        <title>Novel Campyloabacter and Helicobacter Species and Strains.</title>
        <authorList>
            <person name="Mannion A.J."/>
            <person name="Shen Z."/>
            <person name="Fox J.G."/>
        </authorList>
    </citation>
    <scope>NUCLEOTIDE SEQUENCE [LARGE SCALE GENOMIC DNA]</scope>
    <source>
        <strain evidence="7 8">MIT 99-5101</strain>
    </source>
</reference>
<comment type="cofactor">
    <cofactor evidence="3">
        <name>FMN</name>
        <dbReference type="ChEBI" id="CHEBI:58210"/>
    </cofactor>
    <text evidence="3">Binds 1 FMN per subunit.</text>
</comment>
<keyword evidence="3 4" id="KW-0285">Flavoprotein</keyword>
<dbReference type="SUPFAM" id="SSF52507">
    <property type="entry name" value="Homo-oligomeric flavin-containing Cys decarboxylases, HFCD"/>
    <property type="match status" value="1"/>
</dbReference>
<dbReference type="RefSeq" id="WP_115551020.1">
    <property type="nucleotide sequence ID" value="NZ_CAOPYK010000015.1"/>
</dbReference>
<dbReference type="Gene3D" id="3.40.50.10300">
    <property type="entry name" value="CoaB-like"/>
    <property type="match status" value="1"/>
</dbReference>
<dbReference type="AlphaFoldDB" id="A0A3D8IEU2"/>
<comment type="catalytic activity">
    <reaction evidence="3 4">
        <text>(R)-4'-phosphopantothenate + L-cysteine + CTP = N-[(R)-4-phosphopantothenoyl]-L-cysteine + CMP + diphosphate + H(+)</text>
        <dbReference type="Rhea" id="RHEA:19397"/>
        <dbReference type="ChEBI" id="CHEBI:10986"/>
        <dbReference type="ChEBI" id="CHEBI:15378"/>
        <dbReference type="ChEBI" id="CHEBI:33019"/>
        <dbReference type="ChEBI" id="CHEBI:35235"/>
        <dbReference type="ChEBI" id="CHEBI:37563"/>
        <dbReference type="ChEBI" id="CHEBI:59458"/>
        <dbReference type="ChEBI" id="CHEBI:60377"/>
        <dbReference type="EC" id="6.3.2.5"/>
    </reaction>
</comment>
<dbReference type="GO" id="GO:0010181">
    <property type="term" value="F:FMN binding"/>
    <property type="evidence" value="ECO:0007669"/>
    <property type="project" value="UniProtKB-UniRule"/>
</dbReference>
<feature type="active site" description="Proton donor" evidence="3">
    <location>
        <position position="175"/>
    </location>
</feature>
<organism evidence="7 8">
    <name type="scientific">Helicobacter ganmani</name>
    <dbReference type="NCBI Taxonomy" id="60246"/>
    <lineage>
        <taxon>Bacteria</taxon>
        <taxon>Pseudomonadati</taxon>
        <taxon>Campylobacterota</taxon>
        <taxon>Epsilonproteobacteria</taxon>
        <taxon>Campylobacterales</taxon>
        <taxon>Helicobacteraceae</taxon>
        <taxon>Helicobacter</taxon>
    </lineage>
</organism>
<comment type="function">
    <text evidence="4">Catalyzes two steps in the biosynthesis of coenzyme A. In the first step cysteine is conjugated to 4'-phosphopantothenate to form 4-phosphopantothenoylcysteine, in the latter compound is decarboxylated to form 4'-phosphopantotheine.</text>
</comment>
<feature type="binding site" evidence="3">
    <location>
        <position position="301"/>
    </location>
    <ligand>
        <name>CTP</name>
        <dbReference type="ChEBI" id="CHEBI:37563"/>
    </ligand>
</feature>
<dbReference type="InterPro" id="IPR007085">
    <property type="entry name" value="DNA/pantothenate-metab_flavo_C"/>
</dbReference>
<keyword evidence="3" id="KW-0460">Magnesium</keyword>
<gene>
    <name evidence="3 7" type="primary">coaBC</name>
    <name evidence="7" type="ORF">CQA43_02365</name>
</gene>